<sequence length="144" mass="15696">MPTTTDTFSWFPASSGARHSSTTSTSSKDYQADLDTALQKITTAVSRLHRCGETFKAKSEAFWIFCAGSWTRNKYEEEVDKANNVTTVGGNGVVSVEEDLRLALGEVLDAVRILRRGGRDGDERDADALMEAVDGSGIWEGRGE</sequence>
<organism evidence="1 2">
    <name type="scientific">Pseudocercospora eumusae</name>
    <dbReference type="NCBI Taxonomy" id="321146"/>
    <lineage>
        <taxon>Eukaryota</taxon>
        <taxon>Fungi</taxon>
        <taxon>Dikarya</taxon>
        <taxon>Ascomycota</taxon>
        <taxon>Pezizomycotina</taxon>
        <taxon>Dothideomycetes</taxon>
        <taxon>Dothideomycetidae</taxon>
        <taxon>Mycosphaerellales</taxon>
        <taxon>Mycosphaerellaceae</taxon>
        <taxon>Pseudocercospora</taxon>
    </lineage>
</organism>
<gene>
    <name evidence="1" type="ORF">AC578_7366</name>
</gene>
<keyword evidence="2" id="KW-1185">Reference proteome</keyword>
<dbReference type="OrthoDB" id="3904978at2759"/>
<reference evidence="1 2" key="1">
    <citation type="submission" date="2015-07" db="EMBL/GenBank/DDBJ databases">
        <title>Comparative genomics of the Sigatoka disease complex on banana suggests a link between parallel evolutionary changes in Pseudocercospora fijiensis and Pseudocercospora eumusae and increased virulence on the banana host.</title>
        <authorList>
            <person name="Chang T.-C."/>
            <person name="Salvucci A."/>
            <person name="Crous P.W."/>
            <person name="Stergiopoulos I."/>
        </authorList>
    </citation>
    <scope>NUCLEOTIDE SEQUENCE [LARGE SCALE GENOMIC DNA]</scope>
    <source>
        <strain evidence="1 2">CBS 114824</strain>
    </source>
</reference>
<comment type="caution">
    <text evidence="1">The sequence shown here is derived from an EMBL/GenBank/DDBJ whole genome shotgun (WGS) entry which is preliminary data.</text>
</comment>
<name>A0A139H4Y1_9PEZI</name>
<evidence type="ECO:0000313" key="1">
    <source>
        <dbReference type="EMBL" id="KXS97462.1"/>
    </source>
</evidence>
<dbReference type="AlphaFoldDB" id="A0A139H4Y1"/>
<accession>A0A139H4Y1</accession>
<proteinExistence type="predicted"/>
<protein>
    <submittedName>
        <fullName evidence="1">Uncharacterized protein</fullName>
    </submittedName>
</protein>
<evidence type="ECO:0000313" key="2">
    <source>
        <dbReference type="Proteomes" id="UP000070133"/>
    </source>
</evidence>
<dbReference type="EMBL" id="LFZN01000142">
    <property type="protein sequence ID" value="KXS97462.1"/>
    <property type="molecule type" value="Genomic_DNA"/>
</dbReference>
<dbReference type="Proteomes" id="UP000070133">
    <property type="component" value="Unassembled WGS sequence"/>
</dbReference>